<gene>
    <name evidence="1" type="ORF">Vretimale_7422</name>
</gene>
<feature type="non-terminal residue" evidence="1">
    <location>
        <position position="1"/>
    </location>
</feature>
<proteinExistence type="predicted"/>
<protein>
    <submittedName>
        <fullName evidence="1">Uncharacterized protein</fullName>
    </submittedName>
</protein>
<feature type="non-terminal residue" evidence="1">
    <location>
        <position position="169"/>
    </location>
</feature>
<evidence type="ECO:0000313" key="1">
    <source>
        <dbReference type="EMBL" id="GIM02636.1"/>
    </source>
</evidence>
<dbReference type="Proteomes" id="UP000722791">
    <property type="component" value="Unassembled WGS sequence"/>
</dbReference>
<evidence type="ECO:0000313" key="2">
    <source>
        <dbReference type="Proteomes" id="UP000722791"/>
    </source>
</evidence>
<accession>A0A8J4G909</accession>
<reference evidence="1" key="1">
    <citation type="journal article" date="2021" name="Proc. Natl. Acad. Sci. U.S.A.">
        <title>Three genomes in the algal genus Volvox reveal the fate of a haploid sex-determining region after a transition to homothallism.</title>
        <authorList>
            <person name="Yamamoto K."/>
            <person name="Hamaji T."/>
            <person name="Kawai-Toyooka H."/>
            <person name="Matsuzaki R."/>
            <person name="Takahashi F."/>
            <person name="Nishimura Y."/>
            <person name="Kawachi M."/>
            <person name="Noguchi H."/>
            <person name="Minakuchi Y."/>
            <person name="Umen J.G."/>
            <person name="Toyoda A."/>
            <person name="Nozaki H."/>
        </authorList>
    </citation>
    <scope>NUCLEOTIDE SEQUENCE</scope>
    <source>
        <strain evidence="1">NIES-3785</strain>
    </source>
</reference>
<comment type="caution">
    <text evidence="1">The sequence shown here is derived from an EMBL/GenBank/DDBJ whole genome shotgun (WGS) entry which is preliminary data.</text>
</comment>
<name>A0A8J4G909_9CHLO</name>
<dbReference type="AlphaFoldDB" id="A0A8J4G909"/>
<organism evidence="1 2">
    <name type="scientific">Volvox reticuliferus</name>
    <dbReference type="NCBI Taxonomy" id="1737510"/>
    <lineage>
        <taxon>Eukaryota</taxon>
        <taxon>Viridiplantae</taxon>
        <taxon>Chlorophyta</taxon>
        <taxon>core chlorophytes</taxon>
        <taxon>Chlorophyceae</taxon>
        <taxon>CS clade</taxon>
        <taxon>Chlamydomonadales</taxon>
        <taxon>Volvocaceae</taxon>
        <taxon>Volvox</taxon>
    </lineage>
</organism>
<sequence length="169" mass="17110">TVDTPSGGSRRRPPPLLTNAAVLSAAAAAIRLLLSTLESASEGFVLQDVVMSSPPQLPGRIIAAGQPPIPELKITLSSGGGSSGASSGGMLLRIFVDDTEQLLARVALAPAVDADAAATVELAAADPNNGTRSADQQDRAHLSALLHALQLPSVPLLPLPPSLVVPQPL</sequence>
<dbReference type="EMBL" id="BNCQ01000012">
    <property type="protein sequence ID" value="GIM02636.1"/>
    <property type="molecule type" value="Genomic_DNA"/>
</dbReference>